<dbReference type="RefSeq" id="WP_281168218.1">
    <property type="nucleotide sequence ID" value="NZ_AUFF01000007.1"/>
</dbReference>
<keyword evidence="1" id="KW-0472">Membrane</keyword>
<proteinExistence type="predicted"/>
<dbReference type="EMBL" id="AWXU01000028">
    <property type="protein sequence ID" value="KFN49856.1"/>
    <property type="molecule type" value="Genomic_DNA"/>
</dbReference>
<protein>
    <submittedName>
        <fullName evidence="2">Uncharacterized protein</fullName>
    </submittedName>
</protein>
<reference evidence="2 3" key="1">
    <citation type="submission" date="2013-09" db="EMBL/GenBank/DDBJ databases">
        <title>Genome sequencing of Arenimonas composti.</title>
        <authorList>
            <person name="Chen F."/>
            <person name="Wang G."/>
        </authorList>
    </citation>
    <scope>NUCLEOTIDE SEQUENCE [LARGE SCALE GENOMIC DNA]</scope>
    <source>
        <strain evidence="2 3">TR7-09</strain>
    </source>
</reference>
<sequence length="43" mass="4736">MNPRTPTSQLDENRRRAVRRTAWIAAAVAIAVFVGFIAKAVLP</sequence>
<comment type="caution">
    <text evidence="2">The sequence shown here is derived from an EMBL/GenBank/DDBJ whole genome shotgun (WGS) entry which is preliminary data.</text>
</comment>
<keyword evidence="1" id="KW-1133">Transmembrane helix</keyword>
<dbReference type="STRING" id="1121013.GCA_000426365_02370"/>
<organism evidence="2 3">
    <name type="scientific">Arenimonas composti TR7-09 = DSM 18010</name>
    <dbReference type="NCBI Taxonomy" id="1121013"/>
    <lineage>
        <taxon>Bacteria</taxon>
        <taxon>Pseudomonadati</taxon>
        <taxon>Pseudomonadota</taxon>
        <taxon>Gammaproteobacteria</taxon>
        <taxon>Lysobacterales</taxon>
        <taxon>Lysobacteraceae</taxon>
        <taxon>Arenimonas</taxon>
    </lineage>
</organism>
<dbReference type="AlphaFoldDB" id="A0A091BDP0"/>
<accession>A0A091BDP0</accession>
<evidence type="ECO:0000313" key="2">
    <source>
        <dbReference type="EMBL" id="KFN49856.1"/>
    </source>
</evidence>
<gene>
    <name evidence="2" type="ORF">P873_09030</name>
</gene>
<dbReference type="InterPro" id="IPR006311">
    <property type="entry name" value="TAT_signal"/>
</dbReference>
<keyword evidence="1" id="KW-0812">Transmembrane</keyword>
<evidence type="ECO:0000313" key="3">
    <source>
        <dbReference type="Proteomes" id="UP000029391"/>
    </source>
</evidence>
<dbReference type="PROSITE" id="PS51318">
    <property type="entry name" value="TAT"/>
    <property type="match status" value="1"/>
</dbReference>
<evidence type="ECO:0000256" key="1">
    <source>
        <dbReference type="SAM" id="Phobius"/>
    </source>
</evidence>
<name>A0A091BDP0_9GAMM</name>
<dbReference type="Proteomes" id="UP000029391">
    <property type="component" value="Unassembled WGS sequence"/>
</dbReference>
<keyword evidence="3" id="KW-1185">Reference proteome</keyword>
<feature type="transmembrane region" description="Helical" evidence="1">
    <location>
        <begin position="21"/>
        <end position="42"/>
    </location>
</feature>